<dbReference type="AlphaFoldDB" id="A0A5Q0QFQ6"/>
<evidence type="ECO:0000313" key="1">
    <source>
        <dbReference type="EMBL" id="QGA26658.1"/>
    </source>
</evidence>
<dbReference type="Gene3D" id="2.60.40.10">
    <property type="entry name" value="Immunoglobulins"/>
    <property type="match status" value="1"/>
</dbReference>
<dbReference type="InterPro" id="IPR011467">
    <property type="entry name" value="DUF1573"/>
</dbReference>
<protein>
    <submittedName>
        <fullName evidence="1">DUF1573 domain-containing protein</fullName>
    </submittedName>
</protein>
<dbReference type="EMBL" id="CP045652">
    <property type="protein sequence ID" value="QGA26658.1"/>
    <property type="molecule type" value="Genomic_DNA"/>
</dbReference>
<evidence type="ECO:0000313" key="2">
    <source>
        <dbReference type="Proteomes" id="UP000326921"/>
    </source>
</evidence>
<dbReference type="PANTHER" id="PTHR37833:SF1">
    <property type="entry name" value="SIGNAL PEPTIDE PROTEIN"/>
    <property type="match status" value="1"/>
</dbReference>
<reference evidence="1 2" key="1">
    <citation type="submission" date="2019-10" db="EMBL/GenBank/DDBJ databases">
        <authorList>
            <person name="Dong K."/>
        </authorList>
    </citation>
    <scope>NUCLEOTIDE SEQUENCE [LARGE SCALE GENOMIC DNA]</scope>
    <source>
        <strain evidence="2">dk4302</strain>
    </source>
</reference>
<name>A0A5Q0QFQ6_9SPHI</name>
<proteinExistence type="predicted"/>
<dbReference type="PANTHER" id="PTHR37833">
    <property type="entry name" value="LIPOPROTEIN-RELATED"/>
    <property type="match status" value="1"/>
</dbReference>
<sequence length="169" mass="19336">MSKFVYSCFIIILLFTSCDDFKDKKTTIEIIDNERHYYPILTGQHLDVVFKFKNTGDVPLLLTDIITSCGCLVVNKITTKNVPPGEEGVISMTFNSYKNIGYVKHWIELYGNFASSLKEELIFDVNVVPNALYTKDYEELFQEEKAKEGGVKDMVDGKENNLGYYLDLD</sequence>
<dbReference type="Proteomes" id="UP000326921">
    <property type="component" value="Chromosome"/>
</dbReference>
<dbReference type="RefSeq" id="WP_153511508.1">
    <property type="nucleotide sequence ID" value="NZ_CP045652.1"/>
</dbReference>
<accession>A0A5Q0QFQ6</accession>
<dbReference type="Pfam" id="PF07610">
    <property type="entry name" value="DUF1573"/>
    <property type="match status" value="1"/>
</dbReference>
<dbReference type="PROSITE" id="PS51257">
    <property type="entry name" value="PROKAR_LIPOPROTEIN"/>
    <property type="match status" value="1"/>
</dbReference>
<dbReference type="KEGG" id="sphe:GFH32_10110"/>
<dbReference type="InterPro" id="IPR013783">
    <property type="entry name" value="Ig-like_fold"/>
</dbReference>
<organism evidence="1 2">
    <name type="scientific">Sphingobacterium zhuxiongii</name>
    <dbReference type="NCBI Taxonomy" id="2662364"/>
    <lineage>
        <taxon>Bacteria</taxon>
        <taxon>Pseudomonadati</taxon>
        <taxon>Bacteroidota</taxon>
        <taxon>Sphingobacteriia</taxon>
        <taxon>Sphingobacteriales</taxon>
        <taxon>Sphingobacteriaceae</taxon>
        <taxon>Sphingobacterium</taxon>
    </lineage>
</organism>
<gene>
    <name evidence="1" type="ORF">GFH32_10110</name>
</gene>
<keyword evidence="2" id="KW-1185">Reference proteome</keyword>